<protein>
    <submittedName>
        <fullName evidence="1">Type IV pilus biogenesis/stability protein</fullName>
    </submittedName>
</protein>
<keyword evidence="2" id="KW-1185">Reference proteome</keyword>
<dbReference type="RefSeq" id="WP_009117000.1">
    <property type="nucleotide sequence ID" value="NZ_JH165159.1"/>
</dbReference>
<gene>
    <name evidence="1" type="primary">pilF</name>
    <name evidence="1" type="ORF">HMPREF9370_1859</name>
</gene>
<comment type="caution">
    <text evidence="1">The sequence shown here is derived from an EMBL/GenBank/DDBJ whole genome shotgun (WGS) entry which is preliminary data.</text>
</comment>
<dbReference type="EMBL" id="AGAZ01000063">
    <property type="protein sequence ID" value="EGZ44913.1"/>
    <property type="molecule type" value="Genomic_DNA"/>
</dbReference>
<dbReference type="InterPro" id="IPR019734">
    <property type="entry name" value="TPR_rpt"/>
</dbReference>
<dbReference type="Pfam" id="PF13432">
    <property type="entry name" value="TPR_16"/>
    <property type="match status" value="2"/>
</dbReference>
<dbReference type="PATRIC" id="fig|1030841.3.peg.1848"/>
<evidence type="ECO:0000313" key="2">
    <source>
        <dbReference type="Proteomes" id="UP000005336"/>
    </source>
</evidence>
<sequence>MKQLWAPVLLAVMLGACSSKGFKKPTAKERAVEVSQIQTQLAVEYMRAKDYRLATASIEEALKANSKNEMAWLIRAQIYQFLKVPERAEESFLQGLAIKPDSAEINNNYGWFLCSVKNNPNAALPYFDKALADPTYPSPFIAYLNKGVCSAKMGQYSLAQAYLERSIAAAPNFVPAVKELARTKLLAGELNEADMYFRQYQSRVEMLSADDLLLGWKLAKALGNGQAAYEYEAQLRALYPYSEELQSVTGGEIK</sequence>
<dbReference type="InterPro" id="IPR013360">
    <property type="entry name" value="Pilus_4_PilW"/>
</dbReference>
<proteinExistence type="predicted"/>
<dbReference type="Proteomes" id="UP000005336">
    <property type="component" value="Unassembled WGS sequence"/>
</dbReference>
<dbReference type="SUPFAM" id="SSF48452">
    <property type="entry name" value="TPR-like"/>
    <property type="match status" value="1"/>
</dbReference>
<dbReference type="PANTHER" id="PTHR12558">
    <property type="entry name" value="CELL DIVISION CYCLE 16,23,27"/>
    <property type="match status" value="1"/>
</dbReference>
<dbReference type="InterPro" id="IPR011990">
    <property type="entry name" value="TPR-like_helical_dom_sf"/>
</dbReference>
<dbReference type="AlphaFoldDB" id="G4CRZ9"/>
<dbReference type="OrthoDB" id="9814042at2"/>
<dbReference type="NCBIfam" id="TIGR02521">
    <property type="entry name" value="type_IV_pilW"/>
    <property type="match status" value="1"/>
</dbReference>
<dbReference type="SMART" id="SM00028">
    <property type="entry name" value="TPR"/>
    <property type="match status" value="3"/>
</dbReference>
<reference evidence="1 2" key="1">
    <citation type="submission" date="2011-06" db="EMBL/GenBank/DDBJ databases">
        <authorList>
            <person name="Muzny D."/>
            <person name="Qin X."/>
            <person name="Deng J."/>
            <person name="Jiang H."/>
            <person name="Liu Y."/>
            <person name="Qu J."/>
            <person name="Song X.-Z."/>
            <person name="Zhang L."/>
            <person name="Thornton R."/>
            <person name="Coyle M."/>
            <person name="Francisco L."/>
            <person name="Jackson L."/>
            <person name="Javaid M."/>
            <person name="Korchina V."/>
            <person name="Kovar C."/>
            <person name="Mata R."/>
            <person name="Mathew T."/>
            <person name="Ngo R."/>
            <person name="Nguyen L."/>
            <person name="Nguyen N."/>
            <person name="Okwuonu G."/>
            <person name="Ongeri F."/>
            <person name="Pham C."/>
            <person name="Simmons D."/>
            <person name="Wilczek-Boney K."/>
            <person name="Hale W."/>
            <person name="Jakkamsetti A."/>
            <person name="Pham P."/>
            <person name="Ruth R."/>
            <person name="San Lucas F."/>
            <person name="Warren J."/>
            <person name="Zhang J."/>
            <person name="Zhao Z."/>
            <person name="Zhou C."/>
            <person name="Zhu D."/>
            <person name="Lee S."/>
            <person name="Bess C."/>
            <person name="Blankenburg K."/>
            <person name="Forbes L."/>
            <person name="Fu Q."/>
            <person name="Gubbala S."/>
            <person name="Hirani K."/>
            <person name="Jayaseelan J.C."/>
            <person name="Lara F."/>
            <person name="Munidasa M."/>
            <person name="Palculict T."/>
            <person name="Patil S."/>
            <person name="Pu L.-L."/>
            <person name="Saada N."/>
            <person name="Tang L."/>
            <person name="Weissenberger G."/>
            <person name="Zhu Y."/>
            <person name="Hemphill L."/>
            <person name="Shang Y."/>
            <person name="Youmans B."/>
            <person name="Ayvaz T."/>
            <person name="Ross M."/>
            <person name="Santibanez J."/>
            <person name="Aqrawi P."/>
            <person name="Gross S."/>
            <person name="Joshi V."/>
            <person name="Fowler G."/>
            <person name="Nazareth L."/>
            <person name="Reid J."/>
            <person name="Worley K."/>
            <person name="Petrosino J."/>
            <person name="Highlander S."/>
            <person name="Gibbs R."/>
        </authorList>
    </citation>
    <scope>NUCLEOTIDE SEQUENCE [LARGE SCALE GENOMIC DNA]</scope>
    <source>
        <strain evidence="1 2">9715</strain>
    </source>
</reference>
<dbReference type="STRING" id="1030841.HMPREF9370_1859"/>
<dbReference type="HOGENOM" id="CLU_003728_7_0_4"/>
<dbReference type="Gene3D" id="1.25.40.10">
    <property type="entry name" value="Tetratricopeptide repeat domain"/>
    <property type="match status" value="1"/>
</dbReference>
<dbReference type="PROSITE" id="PS51257">
    <property type="entry name" value="PROKAR_LIPOPROTEIN"/>
    <property type="match status" value="1"/>
</dbReference>
<name>G4CRZ9_9NEIS</name>
<accession>G4CRZ9</accession>
<dbReference type="PANTHER" id="PTHR12558:SF13">
    <property type="entry name" value="CELL DIVISION CYCLE PROTEIN 27 HOMOLOG"/>
    <property type="match status" value="1"/>
</dbReference>
<organism evidence="1 2">
    <name type="scientific">Neisseria wadsworthii 9715</name>
    <dbReference type="NCBI Taxonomy" id="1030841"/>
    <lineage>
        <taxon>Bacteria</taxon>
        <taxon>Pseudomonadati</taxon>
        <taxon>Pseudomonadota</taxon>
        <taxon>Betaproteobacteria</taxon>
        <taxon>Neisseriales</taxon>
        <taxon>Neisseriaceae</taxon>
        <taxon>Neisseria</taxon>
    </lineage>
</organism>
<evidence type="ECO:0000313" key="1">
    <source>
        <dbReference type="EMBL" id="EGZ44913.1"/>
    </source>
</evidence>